<dbReference type="RefSeq" id="WP_237855725.1">
    <property type="nucleotide sequence ID" value="NZ_JAKLWS010000031.1"/>
</dbReference>
<evidence type="ECO:0008006" key="3">
    <source>
        <dbReference type="Google" id="ProtNLM"/>
    </source>
</evidence>
<reference evidence="1" key="2">
    <citation type="submission" date="2024-05" db="EMBL/GenBank/DDBJ databases">
        <title>Rhodohalobacter halophilus gen. nov., sp. nov., a moderately halophilic member of the family Balneolaceae.</title>
        <authorList>
            <person name="Xia J."/>
        </authorList>
    </citation>
    <scope>NUCLEOTIDE SEQUENCE</scope>
    <source>
        <strain evidence="1">WB101</strain>
    </source>
</reference>
<name>A0ABS9KHN1_9BACT</name>
<accession>A0ABS9KHN1</accession>
<reference evidence="1" key="1">
    <citation type="submission" date="2022-01" db="EMBL/GenBank/DDBJ databases">
        <authorList>
            <person name="Wang Y."/>
        </authorList>
    </citation>
    <scope>NUCLEOTIDE SEQUENCE</scope>
    <source>
        <strain evidence="1">WB101</strain>
    </source>
</reference>
<comment type="caution">
    <text evidence="1">The sequence shown here is derived from an EMBL/GenBank/DDBJ whole genome shotgun (WGS) entry which is preliminary data.</text>
</comment>
<proteinExistence type="predicted"/>
<keyword evidence="2" id="KW-1185">Reference proteome</keyword>
<organism evidence="1 2">
    <name type="scientific">Rhodohalobacter sulfatireducens</name>
    <dbReference type="NCBI Taxonomy" id="2911366"/>
    <lineage>
        <taxon>Bacteria</taxon>
        <taxon>Pseudomonadati</taxon>
        <taxon>Balneolota</taxon>
        <taxon>Balneolia</taxon>
        <taxon>Balneolales</taxon>
        <taxon>Balneolaceae</taxon>
        <taxon>Rhodohalobacter</taxon>
    </lineage>
</organism>
<protein>
    <recommendedName>
        <fullName evidence="3">DUF3822 family protein</fullName>
    </recommendedName>
</protein>
<evidence type="ECO:0000313" key="2">
    <source>
        <dbReference type="Proteomes" id="UP001165366"/>
    </source>
</evidence>
<dbReference type="Proteomes" id="UP001165366">
    <property type="component" value="Unassembled WGS sequence"/>
</dbReference>
<dbReference type="EMBL" id="JAKLWS010000031">
    <property type="protein sequence ID" value="MCG2590345.1"/>
    <property type="molecule type" value="Genomic_DNA"/>
</dbReference>
<gene>
    <name evidence="1" type="ORF">L6773_17345</name>
</gene>
<evidence type="ECO:0000313" key="1">
    <source>
        <dbReference type="EMBL" id="MCG2590345.1"/>
    </source>
</evidence>
<sequence length="263" mass="30807">MASTLESPHTLVIARFNEDISWIRHVPKKFGIKIYNKGEPLSLNQIYRQNLQVSQQKNIGRESETYITYLTERKSYINPNGYSVFTQADPFEHSPDFLKLLQNESKWKPVQPLSFRYKKDFLPPDVLLKNDKNNFVGDLRVRLEPFSVYSMDFLKFHDEFSIKLNRIYRTQYDLKEGTNLSEHFLNMCGLPERAELAASNLFGQLTYGAIFAVQNSILSQISRKALESMHRLSKGAHIQAYMFERHWLHIVGYPFFLSQKSIQ</sequence>